<feature type="chain" id="PRO_5036137334" evidence="1">
    <location>
        <begin position="19"/>
        <end position="811"/>
    </location>
</feature>
<comment type="caution">
    <text evidence="2">The sequence shown here is derived from an EMBL/GenBank/DDBJ whole genome shotgun (WGS) entry which is preliminary data.</text>
</comment>
<evidence type="ECO:0000313" key="5">
    <source>
        <dbReference type="Proteomes" id="UP000325313"/>
    </source>
</evidence>
<dbReference type="Proteomes" id="UP000324748">
    <property type="component" value="Unassembled WGS sequence"/>
</dbReference>
<gene>
    <name evidence="2" type="ORF">PGT21_035162</name>
    <name evidence="3" type="ORF">PGTUg99_001798</name>
</gene>
<dbReference type="EMBL" id="VDEP01000063">
    <property type="protein sequence ID" value="KAA1134431.1"/>
    <property type="molecule type" value="Genomic_DNA"/>
</dbReference>
<keyword evidence="4" id="KW-1185">Reference proteome</keyword>
<evidence type="ECO:0000313" key="3">
    <source>
        <dbReference type="EMBL" id="KAA1134431.1"/>
    </source>
</evidence>
<proteinExistence type="predicted"/>
<evidence type="ECO:0000313" key="2">
    <source>
        <dbReference type="EMBL" id="KAA1081394.1"/>
    </source>
</evidence>
<dbReference type="EMBL" id="VSWC01000131">
    <property type="protein sequence ID" value="KAA1081394.1"/>
    <property type="molecule type" value="Genomic_DNA"/>
</dbReference>
<name>A0A5B0MZ19_PUCGR</name>
<sequence>MNYLSCLLYLVLICGCFCSGGFLIREPSVKEMFQGVYEKLKIPAPKIAKKNPQHMNKEDHISYITQQLLMLPGRSGIGSLSCFIGHLLPEEFGCGGRIDLKEAWERFVELPAGSDNSLIDIHNALFKYWDNNFIQEKPMRSIEKEEAKLKSLDSLNLTKETVELAINYHIFNKVRKAQKAVHEIVTCLVIFQHVTVSQKLKIESMKKDKAIVSNIKGFNMEAFCKFVYSQEQVKYGPEEFTHVMMKILPGPYDVEAEDIPMANLLKHCSRNFMMITELLEVARNVAHLPITHDSLLWEKFDITFSKESFHPLIKPYQEMIQFFRNGAPFDHLYDYYKFLWKIIGKITQFSQDEARKIITAQLSLKDAPKLKGPTEPTSKAELDRVIRGQASLLMNYVEEIFQIGLLEINQILHPGTRATSDQLHEISLLLCDIMSSTYSNTFEEVKWELLNAVFNQNLPVVIKSKIKTFVTILNEHLKNTTRLYLVEEGSKMVWRNKKYHKKWSSKLSDAFKGRRLPDTDSELQEIALEALKVADRKAASKSRKVKGRRVTSNKKIWKEDEILQNELKRRVDFSAYPQDIIPLQDDPEIWEAIKSTTEREFNTIEQNSAKTLIDCLESVKRGLHNRPFFSKVYYTMEKTEPWERKEVLKNFQATLQATKSIPQSNLASSNKVLKSMIQNSLEPNVNYPAWHRKVWTEIMNLPTDLVMVLDDIFTDSSHKITVKKKHQFNSEQNTNLSNLLISDHLRQKILMFDYYAEGSEEPLEKLPDDPFLLAAIYAVKVLEQRYIINSSLSTNGNFISFIQSASKEISQ</sequence>
<dbReference type="AlphaFoldDB" id="A0A5B0MZ19"/>
<reference evidence="4 5" key="1">
    <citation type="submission" date="2019-05" db="EMBL/GenBank/DDBJ databases">
        <title>Emergence of the Ug99 lineage of the wheat stem rust pathogen through somatic hybridization.</title>
        <authorList>
            <person name="Li F."/>
            <person name="Upadhyaya N.M."/>
            <person name="Sperschneider J."/>
            <person name="Matny O."/>
            <person name="Nguyen-Phuc H."/>
            <person name="Mago R."/>
            <person name="Raley C."/>
            <person name="Miller M.E."/>
            <person name="Silverstein K.A.T."/>
            <person name="Henningsen E."/>
            <person name="Hirsch C.D."/>
            <person name="Visser B."/>
            <person name="Pretorius Z.A."/>
            <person name="Steffenson B.J."/>
            <person name="Schwessinger B."/>
            <person name="Dodds P.N."/>
            <person name="Figueroa M."/>
        </authorList>
    </citation>
    <scope>NUCLEOTIDE SEQUENCE [LARGE SCALE GENOMIC DNA]</scope>
    <source>
        <strain evidence="2">21-0</strain>
        <strain evidence="3 5">Ug99</strain>
    </source>
</reference>
<organism evidence="2 4">
    <name type="scientific">Puccinia graminis f. sp. tritici</name>
    <dbReference type="NCBI Taxonomy" id="56615"/>
    <lineage>
        <taxon>Eukaryota</taxon>
        <taxon>Fungi</taxon>
        <taxon>Dikarya</taxon>
        <taxon>Basidiomycota</taxon>
        <taxon>Pucciniomycotina</taxon>
        <taxon>Pucciniomycetes</taxon>
        <taxon>Pucciniales</taxon>
        <taxon>Pucciniaceae</taxon>
        <taxon>Puccinia</taxon>
    </lineage>
</organism>
<protein>
    <submittedName>
        <fullName evidence="2">Uncharacterized protein</fullName>
    </submittedName>
</protein>
<accession>A0A5B0MZ19</accession>
<feature type="signal peptide" evidence="1">
    <location>
        <begin position="1"/>
        <end position="18"/>
    </location>
</feature>
<dbReference type="Proteomes" id="UP000325313">
    <property type="component" value="Unassembled WGS sequence"/>
</dbReference>
<evidence type="ECO:0000313" key="4">
    <source>
        <dbReference type="Proteomes" id="UP000324748"/>
    </source>
</evidence>
<keyword evidence="1" id="KW-0732">Signal</keyword>
<evidence type="ECO:0000256" key="1">
    <source>
        <dbReference type="SAM" id="SignalP"/>
    </source>
</evidence>